<dbReference type="SUPFAM" id="SSF50891">
    <property type="entry name" value="Cyclophilin-like"/>
    <property type="match status" value="1"/>
</dbReference>
<keyword evidence="2" id="KW-0143">Chaperone</keyword>
<keyword evidence="4" id="KW-0697">Rotamase</keyword>
<evidence type="ECO:0000259" key="5">
    <source>
        <dbReference type="PROSITE" id="PS50072"/>
    </source>
</evidence>
<gene>
    <name evidence="6" type="primary">CYP57_1</name>
    <name evidence="6" type="ORF">CK203_003563</name>
</gene>
<dbReference type="GO" id="GO:0006457">
    <property type="term" value="P:protein folding"/>
    <property type="evidence" value="ECO:0007669"/>
    <property type="project" value="InterPro"/>
</dbReference>
<dbReference type="InterPro" id="IPR020892">
    <property type="entry name" value="Cyclophilin-type_PPIase_CS"/>
</dbReference>
<evidence type="ECO:0000313" key="6">
    <source>
        <dbReference type="EMBL" id="RVX17321.1"/>
    </source>
</evidence>
<dbReference type="PROSITE" id="PS50072">
    <property type="entry name" value="CSA_PPIASE_2"/>
    <property type="match status" value="1"/>
</dbReference>
<comment type="function">
    <text evidence="4">PPIases accelerate the folding of proteins. It catalyzes the cis-trans isomerization of proline imidic peptide bonds in oligopeptides.</text>
</comment>
<dbReference type="EMBL" id="QGNW01000013">
    <property type="protein sequence ID" value="RVX17321.1"/>
    <property type="molecule type" value="Genomic_DNA"/>
</dbReference>
<name>A0A438K7X6_VITVI</name>
<dbReference type="Gene3D" id="2.40.100.10">
    <property type="entry name" value="Cyclophilin-like"/>
    <property type="match status" value="1"/>
</dbReference>
<proteinExistence type="inferred from homology"/>
<evidence type="ECO:0000256" key="4">
    <source>
        <dbReference type="RuleBase" id="RU363019"/>
    </source>
</evidence>
<comment type="similarity">
    <text evidence="4">Belongs to the cyclophilin-type PPIase family.</text>
</comment>
<accession>A0A438K7X6</accession>
<comment type="catalytic activity">
    <reaction evidence="4">
        <text>[protein]-peptidylproline (omega=180) = [protein]-peptidylproline (omega=0)</text>
        <dbReference type="Rhea" id="RHEA:16237"/>
        <dbReference type="Rhea" id="RHEA-COMP:10747"/>
        <dbReference type="Rhea" id="RHEA-COMP:10748"/>
        <dbReference type="ChEBI" id="CHEBI:83833"/>
        <dbReference type="ChEBI" id="CHEBI:83834"/>
        <dbReference type="EC" id="5.2.1.8"/>
    </reaction>
</comment>
<dbReference type="OrthoDB" id="442970at2759"/>
<dbReference type="InterPro" id="IPR044666">
    <property type="entry name" value="Cyclophilin_A-like"/>
</dbReference>
<dbReference type="GO" id="GO:0003755">
    <property type="term" value="F:peptidyl-prolyl cis-trans isomerase activity"/>
    <property type="evidence" value="ECO:0007669"/>
    <property type="project" value="UniProtKB-UniRule"/>
</dbReference>
<reference evidence="6 7" key="1">
    <citation type="journal article" date="2018" name="PLoS Genet.">
        <title>Population sequencing reveals clonal diversity and ancestral inbreeding in the grapevine cultivar Chardonnay.</title>
        <authorList>
            <person name="Roach M.J."/>
            <person name="Johnson D.L."/>
            <person name="Bohlmann J."/>
            <person name="van Vuuren H.J."/>
            <person name="Jones S.J."/>
            <person name="Pretorius I.S."/>
            <person name="Schmidt S.A."/>
            <person name="Borneman A.R."/>
        </authorList>
    </citation>
    <scope>NUCLEOTIDE SEQUENCE [LARGE SCALE GENOMIC DNA]</scope>
    <source>
        <strain evidence="7">cv. Chardonnay</strain>
        <tissue evidence="6">Leaf</tissue>
    </source>
</reference>
<dbReference type="InterPro" id="IPR029000">
    <property type="entry name" value="Cyclophilin-like_dom_sf"/>
</dbReference>
<comment type="subcellular location">
    <subcellularLocation>
        <location evidence="1">Nucleus</location>
    </subcellularLocation>
</comment>
<dbReference type="PANTHER" id="PTHR45625:SF6">
    <property type="entry name" value="SPLICEOSOME-ASSOCIATED PROTEIN CWC27 HOMOLOG"/>
    <property type="match status" value="1"/>
</dbReference>
<dbReference type="Proteomes" id="UP000288805">
    <property type="component" value="Unassembled WGS sequence"/>
</dbReference>
<evidence type="ECO:0000256" key="2">
    <source>
        <dbReference type="ARBA" id="ARBA00023186"/>
    </source>
</evidence>
<dbReference type="EC" id="5.2.1.8" evidence="4"/>
<dbReference type="GO" id="GO:0005634">
    <property type="term" value="C:nucleus"/>
    <property type="evidence" value="ECO:0007669"/>
    <property type="project" value="UniProtKB-SubCell"/>
</dbReference>
<dbReference type="PRINTS" id="PR00153">
    <property type="entry name" value="CSAPPISMRASE"/>
</dbReference>
<evidence type="ECO:0000313" key="7">
    <source>
        <dbReference type="Proteomes" id="UP000288805"/>
    </source>
</evidence>
<feature type="domain" description="PPIase cyclophilin-type" evidence="5">
    <location>
        <begin position="22"/>
        <end position="100"/>
    </location>
</feature>
<dbReference type="AlphaFoldDB" id="A0A438K7X6"/>
<dbReference type="PROSITE" id="PS00170">
    <property type="entry name" value="CSA_PPIASE_1"/>
    <property type="match status" value="1"/>
</dbReference>
<comment type="caution">
    <text evidence="6">The sequence shown here is derived from an EMBL/GenBank/DDBJ whole genome shotgun (WGS) entry which is preliminary data.</text>
</comment>
<evidence type="ECO:0000256" key="1">
    <source>
        <dbReference type="ARBA" id="ARBA00004123"/>
    </source>
</evidence>
<dbReference type="Pfam" id="PF00160">
    <property type="entry name" value="Pro_isomerase"/>
    <property type="match status" value="1"/>
</dbReference>
<evidence type="ECO:0000256" key="3">
    <source>
        <dbReference type="ARBA" id="ARBA00023242"/>
    </source>
</evidence>
<dbReference type="PANTHER" id="PTHR45625">
    <property type="entry name" value="PEPTIDYL-PROLYL CIS-TRANS ISOMERASE-RELATED"/>
    <property type="match status" value="1"/>
</dbReference>
<dbReference type="InterPro" id="IPR002130">
    <property type="entry name" value="Cyclophilin-type_PPIase_dom"/>
</dbReference>
<keyword evidence="3" id="KW-0539">Nucleus</keyword>
<keyword evidence="4 6" id="KW-0413">Isomerase</keyword>
<sequence length="126" mass="13700">MSSVYVSEPPTKGKVIVTTTYGPLDIELWPKEAPKAVRNFVQLCLEGYYDNTIFHRIIKGFLVQGGDPTGSGTGTPPPYLYIVFGILLAPSWSICNVYAEANHAICGCAKSLVLANAIRLCLVYDS</sequence>
<protein>
    <recommendedName>
        <fullName evidence="4">Peptidyl-prolyl cis-trans isomerase</fullName>
        <shortName evidence="4">PPIase</shortName>
        <ecNumber evidence="4">5.2.1.8</ecNumber>
    </recommendedName>
</protein>
<organism evidence="6 7">
    <name type="scientific">Vitis vinifera</name>
    <name type="common">Grape</name>
    <dbReference type="NCBI Taxonomy" id="29760"/>
    <lineage>
        <taxon>Eukaryota</taxon>
        <taxon>Viridiplantae</taxon>
        <taxon>Streptophyta</taxon>
        <taxon>Embryophyta</taxon>
        <taxon>Tracheophyta</taxon>
        <taxon>Spermatophyta</taxon>
        <taxon>Magnoliopsida</taxon>
        <taxon>eudicotyledons</taxon>
        <taxon>Gunneridae</taxon>
        <taxon>Pentapetalae</taxon>
        <taxon>rosids</taxon>
        <taxon>Vitales</taxon>
        <taxon>Vitaceae</taxon>
        <taxon>Viteae</taxon>
        <taxon>Vitis</taxon>
    </lineage>
</organism>